<feature type="transmembrane region" description="Helical" evidence="1">
    <location>
        <begin position="186"/>
        <end position="206"/>
    </location>
</feature>
<protein>
    <submittedName>
        <fullName evidence="2">Uncharacterized protein</fullName>
    </submittedName>
</protein>
<proteinExistence type="predicted"/>
<feature type="transmembrane region" description="Helical" evidence="1">
    <location>
        <begin position="37"/>
        <end position="58"/>
    </location>
</feature>
<dbReference type="AlphaFoldDB" id="A0A840I2Q0"/>
<keyword evidence="1" id="KW-0812">Transmembrane</keyword>
<dbReference type="RefSeq" id="WP_221400954.1">
    <property type="nucleotide sequence ID" value="NZ_JACHOB010000003.1"/>
</dbReference>
<organism evidence="2 3">
    <name type="scientific">Parvularcula dongshanensis</name>
    <dbReference type="NCBI Taxonomy" id="1173995"/>
    <lineage>
        <taxon>Bacteria</taxon>
        <taxon>Pseudomonadati</taxon>
        <taxon>Pseudomonadota</taxon>
        <taxon>Alphaproteobacteria</taxon>
        <taxon>Parvularculales</taxon>
        <taxon>Parvularculaceae</taxon>
        <taxon>Parvularcula</taxon>
    </lineage>
</organism>
<gene>
    <name evidence="2" type="ORF">GGQ59_001644</name>
</gene>
<sequence>MTSQLRDPANEDQARADLAFLRNVVSGERPFGRSMGIVYGAAGLLYGTQCAVSLAHLWRPGGLSPWVNLANAVLPTVLFVLVLVTAGRADRHGGGVKGPVGRAIDAAFSGTGLAILVLIVVFGVSAYRQDSMTMWLYHPVVVCVLQGAVWYGAAVLRRRCWMGGVAAGWLLSGLAAGLLVENLEAYLLVLTVALFAFMAVPGYVLLRLSRTG</sequence>
<feature type="transmembrane region" description="Helical" evidence="1">
    <location>
        <begin position="134"/>
        <end position="153"/>
    </location>
</feature>
<reference evidence="2 3" key="1">
    <citation type="submission" date="2020-08" db="EMBL/GenBank/DDBJ databases">
        <title>Genomic Encyclopedia of Type Strains, Phase IV (KMG-IV): sequencing the most valuable type-strain genomes for metagenomic binning, comparative biology and taxonomic classification.</title>
        <authorList>
            <person name="Goeker M."/>
        </authorList>
    </citation>
    <scope>NUCLEOTIDE SEQUENCE [LARGE SCALE GENOMIC DNA]</scope>
    <source>
        <strain evidence="2 3">DSM 102850</strain>
    </source>
</reference>
<evidence type="ECO:0000313" key="3">
    <source>
        <dbReference type="Proteomes" id="UP000563524"/>
    </source>
</evidence>
<keyword evidence="3" id="KW-1185">Reference proteome</keyword>
<dbReference type="EMBL" id="JACHOB010000003">
    <property type="protein sequence ID" value="MBB4659119.1"/>
    <property type="molecule type" value="Genomic_DNA"/>
</dbReference>
<keyword evidence="1" id="KW-1133">Transmembrane helix</keyword>
<feature type="transmembrane region" description="Helical" evidence="1">
    <location>
        <begin position="106"/>
        <end position="128"/>
    </location>
</feature>
<comment type="caution">
    <text evidence="2">The sequence shown here is derived from an EMBL/GenBank/DDBJ whole genome shotgun (WGS) entry which is preliminary data.</text>
</comment>
<accession>A0A840I2Q0</accession>
<dbReference type="Proteomes" id="UP000563524">
    <property type="component" value="Unassembled WGS sequence"/>
</dbReference>
<feature type="transmembrane region" description="Helical" evidence="1">
    <location>
        <begin position="160"/>
        <end position="180"/>
    </location>
</feature>
<evidence type="ECO:0000256" key="1">
    <source>
        <dbReference type="SAM" id="Phobius"/>
    </source>
</evidence>
<feature type="transmembrane region" description="Helical" evidence="1">
    <location>
        <begin position="64"/>
        <end position="86"/>
    </location>
</feature>
<name>A0A840I2Q0_9PROT</name>
<keyword evidence="1" id="KW-0472">Membrane</keyword>
<evidence type="ECO:0000313" key="2">
    <source>
        <dbReference type="EMBL" id="MBB4659119.1"/>
    </source>
</evidence>